<accession>A0ABV8TVG4</accession>
<comment type="subcellular location">
    <subcellularLocation>
        <location evidence="1">Cell membrane</location>
        <topology evidence="1">Multi-pass membrane protein</topology>
    </subcellularLocation>
</comment>
<keyword evidence="9" id="KW-1185">Reference proteome</keyword>
<evidence type="ECO:0000256" key="1">
    <source>
        <dbReference type="ARBA" id="ARBA00004651"/>
    </source>
</evidence>
<feature type="transmembrane region" description="Helical" evidence="6">
    <location>
        <begin position="306"/>
        <end position="326"/>
    </location>
</feature>
<evidence type="ECO:0000313" key="9">
    <source>
        <dbReference type="Proteomes" id="UP001595823"/>
    </source>
</evidence>
<feature type="transmembrane region" description="Helical" evidence="6">
    <location>
        <begin position="248"/>
        <end position="267"/>
    </location>
</feature>
<dbReference type="InterPro" id="IPR036259">
    <property type="entry name" value="MFS_trans_sf"/>
</dbReference>
<name>A0ABV8TVG4_9ACTN</name>
<evidence type="ECO:0000256" key="2">
    <source>
        <dbReference type="ARBA" id="ARBA00022475"/>
    </source>
</evidence>
<protein>
    <submittedName>
        <fullName evidence="8">MFS transporter</fullName>
    </submittedName>
</protein>
<evidence type="ECO:0000256" key="5">
    <source>
        <dbReference type="ARBA" id="ARBA00023136"/>
    </source>
</evidence>
<dbReference type="InterPro" id="IPR011701">
    <property type="entry name" value="MFS"/>
</dbReference>
<dbReference type="InterPro" id="IPR020846">
    <property type="entry name" value="MFS_dom"/>
</dbReference>
<reference evidence="9" key="1">
    <citation type="journal article" date="2019" name="Int. J. Syst. Evol. Microbiol.">
        <title>The Global Catalogue of Microorganisms (GCM) 10K type strain sequencing project: providing services to taxonomists for standard genome sequencing and annotation.</title>
        <authorList>
            <consortium name="The Broad Institute Genomics Platform"/>
            <consortium name="The Broad Institute Genome Sequencing Center for Infectious Disease"/>
            <person name="Wu L."/>
            <person name="Ma J."/>
        </authorList>
    </citation>
    <scope>NUCLEOTIDE SEQUENCE [LARGE SCALE GENOMIC DNA]</scope>
    <source>
        <strain evidence="9">IBRC-M 10908</strain>
    </source>
</reference>
<evidence type="ECO:0000256" key="6">
    <source>
        <dbReference type="SAM" id="Phobius"/>
    </source>
</evidence>
<organism evidence="8 9">
    <name type="scientific">Salininema proteolyticum</name>
    <dbReference type="NCBI Taxonomy" id="1607685"/>
    <lineage>
        <taxon>Bacteria</taxon>
        <taxon>Bacillati</taxon>
        <taxon>Actinomycetota</taxon>
        <taxon>Actinomycetes</taxon>
        <taxon>Glycomycetales</taxon>
        <taxon>Glycomycetaceae</taxon>
        <taxon>Salininema</taxon>
    </lineage>
</organism>
<evidence type="ECO:0000259" key="7">
    <source>
        <dbReference type="PROSITE" id="PS50850"/>
    </source>
</evidence>
<keyword evidence="5 6" id="KW-0472">Membrane</keyword>
<dbReference type="PROSITE" id="PS51257">
    <property type="entry name" value="PROKAR_LIPOPROTEIN"/>
    <property type="match status" value="1"/>
</dbReference>
<dbReference type="EMBL" id="JBHSDK010000009">
    <property type="protein sequence ID" value="MFC4334798.1"/>
    <property type="molecule type" value="Genomic_DNA"/>
</dbReference>
<gene>
    <name evidence="8" type="ORF">ACFPET_06270</name>
</gene>
<comment type="caution">
    <text evidence="8">The sequence shown here is derived from an EMBL/GenBank/DDBJ whole genome shotgun (WGS) entry which is preliminary data.</text>
</comment>
<keyword evidence="4 6" id="KW-1133">Transmembrane helix</keyword>
<dbReference type="Proteomes" id="UP001595823">
    <property type="component" value="Unassembled WGS sequence"/>
</dbReference>
<feature type="transmembrane region" description="Helical" evidence="6">
    <location>
        <begin position="377"/>
        <end position="396"/>
    </location>
</feature>
<feature type="transmembrane region" description="Helical" evidence="6">
    <location>
        <begin position="279"/>
        <end position="300"/>
    </location>
</feature>
<dbReference type="PROSITE" id="PS00216">
    <property type="entry name" value="SUGAR_TRANSPORT_1"/>
    <property type="match status" value="1"/>
</dbReference>
<feature type="domain" description="Major facilitator superfamily (MFS) profile" evidence="7">
    <location>
        <begin position="11"/>
        <end position="400"/>
    </location>
</feature>
<feature type="transmembrane region" description="Helical" evidence="6">
    <location>
        <begin position="210"/>
        <end position="228"/>
    </location>
</feature>
<dbReference type="SUPFAM" id="SSF103473">
    <property type="entry name" value="MFS general substrate transporter"/>
    <property type="match status" value="1"/>
</dbReference>
<dbReference type="PROSITE" id="PS50850">
    <property type="entry name" value="MFS"/>
    <property type="match status" value="1"/>
</dbReference>
<evidence type="ECO:0000313" key="8">
    <source>
        <dbReference type="EMBL" id="MFC4334798.1"/>
    </source>
</evidence>
<keyword evidence="3 6" id="KW-0812">Transmembrane</keyword>
<dbReference type="InterPro" id="IPR050189">
    <property type="entry name" value="MFS_Efflux_Transporters"/>
</dbReference>
<evidence type="ECO:0000256" key="3">
    <source>
        <dbReference type="ARBA" id="ARBA00022692"/>
    </source>
</evidence>
<feature type="transmembrane region" description="Helical" evidence="6">
    <location>
        <begin position="7"/>
        <end position="26"/>
    </location>
</feature>
<feature type="transmembrane region" description="Helical" evidence="6">
    <location>
        <begin position="133"/>
        <end position="152"/>
    </location>
</feature>
<proteinExistence type="predicted"/>
<keyword evidence="2" id="KW-1003">Cell membrane</keyword>
<sequence>MPHRPRTGLWAGYAVLTACFLTGFFYRFSPATFAEELGRDLGTSATALGALASWHFWVYTAAQIPAGTAVDRWGARRSAAAGSAIAAAGALSLATADGFLQASLGPILTGLGMSAVFVAAMKYNAARFEPRHYGLVTGLTMLLANIGSVAAGSPSAILLEHFSWRAVFLGAAALSTALALASVAAVRDQTPDTAARPPREGLSALAGRKGLWPVFWCTIGTNATFYSFSGLWGTPLLGDGFGLATSTAAVYSTVALTLYGLGSLLIGIASDKAGRRKPFLVGTSAAAVAGWAALAAAPWSPGPSGLLLYGLVGLAASQVTVSFAAVKELAPGTAAGKALALVNAGVFGATAVLQPLFGRVLDAAGGDSPDLADYRTALALPLALSAIGLATSLRTTETHCRDLHPRPEPARS</sequence>
<dbReference type="Pfam" id="PF07690">
    <property type="entry name" value="MFS_1"/>
    <property type="match status" value="1"/>
</dbReference>
<feature type="transmembrane region" description="Helical" evidence="6">
    <location>
        <begin position="338"/>
        <end position="357"/>
    </location>
</feature>
<evidence type="ECO:0000256" key="4">
    <source>
        <dbReference type="ARBA" id="ARBA00022989"/>
    </source>
</evidence>
<dbReference type="PANTHER" id="PTHR43124:SF3">
    <property type="entry name" value="CHLORAMPHENICOL EFFLUX PUMP RV0191"/>
    <property type="match status" value="1"/>
</dbReference>
<feature type="transmembrane region" description="Helical" evidence="6">
    <location>
        <begin position="164"/>
        <end position="186"/>
    </location>
</feature>
<dbReference type="Gene3D" id="1.20.1250.20">
    <property type="entry name" value="MFS general substrate transporter like domains"/>
    <property type="match status" value="2"/>
</dbReference>
<dbReference type="InterPro" id="IPR005829">
    <property type="entry name" value="Sugar_transporter_CS"/>
</dbReference>
<dbReference type="RefSeq" id="WP_380618846.1">
    <property type="nucleotide sequence ID" value="NZ_JBHSDK010000009.1"/>
</dbReference>
<feature type="transmembrane region" description="Helical" evidence="6">
    <location>
        <begin position="102"/>
        <end position="121"/>
    </location>
</feature>
<dbReference type="PANTHER" id="PTHR43124">
    <property type="entry name" value="PURINE EFFLUX PUMP PBUE"/>
    <property type="match status" value="1"/>
</dbReference>